<evidence type="ECO:0000256" key="1">
    <source>
        <dbReference type="ARBA" id="ARBA00000185"/>
    </source>
</evidence>
<evidence type="ECO:0000256" key="7">
    <source>
        <dbReference type="ARBA" id="ARBA00022842"/>
    </source>
</evidence>
<dbReference type="InterPro" id="IPR001241">
    <property type="entry name" value="Topo_IIA"/>
</dbReference>
<comment type="cofactor">
    <cofactor evidence="2">
        <name>Mg(2+)</name>
        <dbReference type="ChEBI" id="CHEBI:18420"/>
    </cofactor>
</comment>
<keyword evidence="9" id="KW-0238">DNA-binding</keyword>
<dbReference type="Gene3D" id="3.30.230.10">
    <property type="match status" value="1"/>
</dbReference>
<dbReference type="Gene3D" id="3.40.50.670">
    <property type="match status" value="1"/>
</dbReference>
<dbReference type="InterPro" id="IPR036890">
    <property type="entry name" value="HATPase_C_sf"/>
</dbReference>
<dbReference type="SMART" id="SM00433">
    <property type="entry name" value="TOP2c"/>
    <property type="match status" value="1"/>
</dbReference>
<keyword evidence="4" id="KW-0479">Metal-binding</keyword>
<dbReference type="Pfam" id="PF02518">
    <property type="entry name" value="HATPase_c"/>
    <property type="match status" value="1"/>
</dbReference>
<evidence type="ECO:0000259" key="11">
    <source>
        <dbReference type="PROSITE" id="PS50880"/>
    </source>
</evidence>
<evidence type="ECO:0000256" key="10">
    <source>
        <dbReference type="ARBA" id="ARBA00023235"/>
    </source>
</evidence>
<dbReference type="EC" id="5.6.2.2" evidence="3"/>
<gene>
    <name evidence="12" type="ORF">M4L21_13525</name>
</gene>
<dbReference type="InterPro" id="IPR014721">
    <property type="entry name" value="Ribsml_uS5_D2-typ_fold_subgr"/>
</dbReference>
<reference evidence="12" key="1">
    <citation type="submission" date="2022-05" db="EMBL/GenBank/DDBJ databases">
        <title>Comparative genomics of Staphylococcus equorum isolates.</title>
        <authorList>
            <person name="Luelf R.H."/>
        </authorList>
    </citation>
    <scope>NUCLEOTIDE SEQUENCE</scope>
    <source>
        <strain evidence="12">TMW 2.2343</strain>
    </source>
</reference>
<dbReference type="SUPFAM" id="SSF55874">
    <property type="entry name" value="ATPase domain of HSP90 chaperone/DNA topoisomerase II/histidine kinase"/>
    <property type="match status" value="1"/>
</dbReference>
<dbReference type="RefSeq" id="WP_277595867.1">
    <property type="nucleotide sequence ID" value="NZ_JAMBPX010000011.1"/>
</dbReference>
<keyword evidence="5" id="KW-0547">Nucleotide-binding</keyword>
<dbReference type="GO" id="GO:0005524">
    <property type="term" value="F:ATP binding"/>
    <property type="evidence" value="ECO:0007669"/>
    <property type="project" value="UniProtKB-KW"/>
</dbReference>
<dbReference type="InterPro" id="IPR020568">
    <property type="entry name" value="Ribosomal_Su5_D2-typ_SF"/>
</dbReference>
<dbReference type="GO" id="GO:0006265">
    <property type="term" value="P:DNA topological change"/>
    <property type="evidence" value="ECO:0007669"/>
    <property type="project" value="InterPro"/>
</dbReference>
<keyword evidence="6" id="KW-0067">ATP-binding</keyword>
<dbReference type="SUPFAM" id="SSF54211">
    <property type="entry name" value="Ribosomal protein S5 domain 2-like"/>
    <property type="match status" value="1"/>
</dbReference>
<evidence type="ECO:0000313" key="13">
    <source>
        <dbReference type="Proteomes" id="UP001152302"/>
    </source>
</evidence>
<dbReference type="InterPro" id="IPR018522">
    <property type="entry name" value="TopoIIA_CS"/>
</dbReference>
<comment type="catalytic activity">
    <reaction evidence="1">
        <text>ATP-dependent breakage, passage and rejoining of double-stranded DNA.</text>
        <dbReference type="EC" id="5.6.2.2"/>
    </reaction>
</comment>
<dbReference type="GO" id="GO:0005694">
    <property type="term" value="C:chromosome"/>
    <property type="evidence" value="ECO:0007669"/>
    <property type="project" value="InterPro"/>
</dbReference>
<sequence length="636" mass="71898">MTKHDTIRALNDREKARTKISIWYGSADNYSHGLKEVIANATDEVINNFDNGEVKVKLHDDKKTITVEDTGRGIPITGETDGVKNYDLLFRTLFAGTKYEQTEATSTGTNGVGNTVLCFTSSFFGVTSFYGGKKHSLSFDNGGEILEGLKSEKDPENKTGTTITFKLDPEVYTNTEYNPDEVEEIVKRFAVGSPKVTLKYLFDGIEKVFHFNSLDEYFKELVGNQSTSQIVSVPNTLYEDDGERTELNIALTTTPEQAQESYLNLTYLSEKGSFHDGLISGIRLFANKYCTSNKLFPKNVKSFLSTDIESSVSYVCVALSNKVEFQNQTKLSTNKKLYKDLTKKHVQKMLEVFSVENPSQMKKFINHILTVQKHNDQNQKAKAKLKKTLNQKVDGIGNKVEKLVDCKKHGLESELFIAEGNSALGSIVLARDAMNQAAYPLRGKILNCLKSDYPTIFKNQVITDLVKVLGCGIQADKKNKDLDSFDISKLRFGKIIISTDSDEDGYQICCLILTMFYRLMPDLIKEGRIYIAQTPLYEVKLKDDTMIYFYNENEKDEKLSSLKNVKTISRCKGLGELDSLTMHETAMNEETRNLVQVTVNDIEKMAKSLNDWMGIDHSNRKQYIAQNLYKYVENID</sequence>
<keyword evidence="10" id="KW-0413">Isomerase</keyword>
<dbReference type="PROSITE" id="PS00177">
    <property type="entry name" value="TOPOISOMERASE_II"/>
    <property type="match status" value="1"/>
</dbReference>
<evidence type="ECO:0000256" key="5">
    <source>
        <dbReference type="ARBA" id="ARBA00022741"/>
    </source>
</evidence>
<evidence type="ECO:0000256" key="8">
    <source>
        <dbReference type="ARBA" id="ARBA00023029"/>
    </source>
</evidence>
<evidence type="ECO:0000313" key="12">
    <source>
        <dbReference type="EMBL" id="MDG0860348.1"/>
    </source>
</evidence>
<dbReference type="PANTHER" id="PTHR45866">
    <property type="entry name" value="DNA GYRASE/TOPOISOMERASE SUBUNIT B"/>
    <property type="match status" value="1"/>
</dbReference>
<dbReference type="PANTHER" id="PTHR45866:SF4">
    <property type="entry name" value="DNA TOPOISOMERASE 4 SUBUNIT B"/>
    <property type="match status" value="1"/>
</dbReference>
<dbReference type="PRINTS" id="PR00418">
    <property type="entry name" value="TPI2FAMILY"/>
</dbReference>
<evidence type="ECO:0000256" key="9">
    <source>
        <dbReference type="ARBA" id="ARBA00023125"/>
    </source>
</evidence>
<dbReference type="InterPro" id="IPR005737">
    <property type="entry name" value="TopoIV_B_Gneg"/>
</dbReference>
<dbReference type="EMBL" id="JAMBPX010000011">
    <property type="protein sequence ID" value="MDG0860348.1"/>
    <property type="molecule type" value="Genomic_DNA"/>
</dbReference>
<evidence type="ECO:0000256" key="2">
    <source>
        <dbReference type="ARBA" id="ARBA00001946"/>
    </source>
</evidence>
<name>A0A9X4LHV5_9STAP</name>
<dbReference type="InterPro" id="IPR006171">
    <property type="entry name" value="TOPRIM_dom"/>
</dbReference>
<dbReference type="GO" id="GO:0046872">
    <property type="term" value="F:metal ion binding"/>
    <property type="evidence" value="ECO:0007669"/>
    <property type="project" value="UniProtKB-KW"/>
</dbReference>
<dbReference type="AlphaFoldDB" id="A0A9X4LHV5"/>
<dbReference type="InterPro" id="IPR013506">
    <property type="entry name" value="Topo_IIA_bsu_dom2"/>
</dbReference>
<organism evidence="12 13">
    <name type="scientific">Staphylococcus equorum</name>
    <dbReference type="NCBI Taxonomy" id="246432"/>
    <lineage>
        <taxon>Bacteria</taxon>
        <taxon>Bacillati</taxon>
        <taxon>Bacillota</taxon>
        <taxon>Bacilli</taxon>
        <taxon>Bacillales</taxon>
        <taxon>Staphylococcaceae</taxon>
        <taxon>Staphylococcus</taxon>
    </lineage>
</organism>
<dbReference type="Pfam" id="PF00204">
    <property type="entry name" value="DNA_gyraseB"/>
    <property type="match status" value="1"/>
</dbReference>
<keyword evidence="7" id="KW-0460">Magnesium</keyword>
<dbReference type="SUPFAM" id="SSF56719">
    <property type="entry name" value="Type II DNA topoisomerase"/>
    <property type="match status" value="1"/>
</dbReference>
<dbReference type="PRINTS" id="PR01098">
    <property type="entry name" value="TOPISMRASE4B"/>
</dbReference>
<comment type="caution">
    <text evidence="12">The sequence shown here is derived from an EMBL/GenBank/DDBJ whole genome shotgun (WGS) entry which is preliminary data.</text>
</comment>
<dbReference type="InterPro" id="IPR013760">
    <property type="entry name" value="Topo_IIA-like_dom_sf"/>
</dbReference>
<feature type="domain" description="Toprim" evidence="11">
    <location>
        <begin position="413"/>
        <end position="535"/>
    </location>
</feature>
<dbReference type="GO" id="GO:0003677">
    <property type="term" value="F:DNA binding"/>
    <property type="evidence" value="ECO:0007669"/>
    <property type="project" value="UniProtKB-KW"/>
</dbReference>
<dbReference type="GO" id="GO:0034335">
    <property type="term" value="F:DNA negative supercoiling activity"/>
    <property type="evidence" value="ECO:0007669"/>
    <property type="project" value="UniProtKB-ARBA"/>
</dbReference>
<dbReference type="PROSITE" id="PS50880">
    <property type="entry name" value="TOPRIM"/>
    <property type="match status" value="1"/>
</dbReference>
<keyword evidence="8" id="KW-0799">Topoisomerase</keyword>
<dbReference type="Gene3D" id="3.30.565.10">
    <property type="entry name" value="Histidine kinase-like ATPase, C-terminal domain"/>
    <property type="match status" value="1"/>
</dbReference>
<evidence type="ECO:0000256" key="6">
    <source>
        <dbReference type="ARBA" id="ARBA00022840"/>
    </source>
</evidence>
<dbReference type="InterPro" id="IPR003594">
    <property type="entry name" value="HATPase_dom"/>
</dbReference>
<protein>
    <recommendedName>
        <fullName evidence="3">DNA topoisomerase (ATP-hydrolyzing)</fullName>
        <ecNumber evidence="3">5.6.2.2</ecNumber>
    </recommendedName>
</protein>
<accession>A0A9X4LHV5</accession>
<dbReference type="InterPro" id="IPR013759">
    <property type="entry name" value="Topo_IIA_B_C"/>
</dbReference>
<proteinExistence type="predicted"/>
<dbReference type="InterPro" id="IPR002288">
    <property type="entry name" value="DNA_gyrase_B_C"/>
</dbReference>
<dbReference type="Proteomes" id="UP001152302">
    <property type="component" value="Unassembled WGS sequence"/>
</dbReference>
<dbReference type="Pfam" id="PF00986">
    <property type="entry name" value="DNA_gyraseB_C"/>
    <property type="match status" value="1"/>
</dbReference>
<evidence type="ECO:0000256" key="4">
    <source>
        <dbReference type="ARBA" id="ARBA00022723"/>
    </source>
</evidence>
<evidence type="ECO:0000256" key="3">
    <source>
        <dbReference type="ARBA" id="ARBA00012895"/>
    </source>
</evidence>
<dbReference type="Pfam" id="PF01751">
    <property type="entry name" value="Toprim"/>
    <property type="match status" value="1"/>
</dbReference>